<dbReference type="InterPro" id="IPR011044">
    <property type="entry name" value="Quino_amine_DH_bsu"/>
</dbReference>
<proteinExistence type="predicted"/>
<protein>
    <submittedName>
        <fullName evidence="1">Uncharacterized protein</fullName>
    </submittedName>
</protein>
<sequence>MKFRVCIFIFILFISCKKEVNIPSTLLERIPQDAAILIKINDYDLFVSELKNNSFLKEYQQTTHFSESFDYLQLLSHLKPSNESILSFIEVGKGKLDYFFKTKTSSALLDLKSIPNKTIEEITYENYTFTKATLEDQIAYIYKVEEYTFISSSQLLIENLIRTKEFPETDPKLKKLYDSSSNRKAAVLFLNTKYCQNLTASLKETSTFDLADFSDWISLDAILKQNELKLTGISTCNEGNHTKFASLFANVSPALNSTQFYAPINAQYITSYTFKNFDNYYKNQQKYLEALPKKDTTFQAVQELGIIGLSNDKVILLQTLDAEYLVEILTKNSNNTINYQGNEILKLTNTSFLESFKAILPKFETNYATILEEIIIFSENLEPLQNTISNYKNEATFDKSEVYHSVKNTIADESNILFISSSEGLSNFHQNDIKEDVSEQLSNIDFNDHVVIGQLVSDKDFFHTSILLKKITTQTESNLTAPLFTVQLDHNIESEPQFVENHLTKKHEIIVQDVNNILYLISTEGKVLWKKQLEGKIRGEISQVDLYKNGRLQFAFTTDNQFLILDRNGEAVAPFTMTFEDAQLTSLSVFDYDNTRNYRFLVTNKSNIAMFDNSGKRVDGFYFKDTGKTITKAPKHFRFNKKDYITFPQEDGTLRILSRVGADRITVKEKITFSDNEVYNFENQFTVTDDKGTLLQIDEKGNVDKKDLKLSKDHTIDASTNTLAVMNENTLMVKGKKIELELGLYSKPKLFFNNKKLYVSVTDLQNQKIYLFDSNLNSIQNFPVFGNSSIDLLDMDNDKKLEFVAKDQENSIIVYRIN</sequence>
<dbReference type="Proteomes" id="UP000182114">
    <property type="component" value="Unassembled WGS sequence"/>
</dbReference>
<gene>
    <name evidence="1" type="ORF">SAMN04487992_1057</name>
</gene>
<dbReference type="RefSeq" id="WP_074538218.1">
    <property type="nucleotide sequence ID" value="NZ_FNBD01000005.1"/>
</dbReference>
<keyword evidence="2" id="KW-1185">Reference proteome</keyword>
<evidence type="ECO:0000313" key="1">
    <source>
        <dbReference type="EMBL" id="SDE90614.1"/>
    </source>
</evidence>
<organism evidence="1 2">
    <name type="scientific">Cellulophaga baltica</name>
    <dbReference type="NCBI Taxonomy" id="76594"/>
    <lineage>
        <taxon>Bacteria</taxon>
        <taxon>Pseudomonadati</taxon>
        <taxon>Bacteroidota</taxon>
        <taxon>Flavobacteriia</taxon>
        <taxon>Flavobacteriales</taxon>
        <taxon>Flavobacteriaceae</taxon>
        <taxon>Cellulophaga</taxon>
    </lineage>
</organism>
<reference evidence="2" key="1">
    <citation type="submission" date="2016-10" db="EMBL/GenBank/DDBJ databases">
        <authorList>
            <person name="Varghese N."/>
            <person name="Submissions S."/>
        </authorList>
    </citation>
    <scope>NUCLEOTIDE SEQUENCE [LARGE SCALE GENOMIC DNA]</scope>
    <source>
        <strain evidence="2">DSM 24729</strain>
    </source>
</reference>
<dbReference type="EMBL" id="FNBD01000005">
    <property type="protein sequence ID" value="SDE90614.1"/>
    <property type="molecule type" value="Genomic_DNA"/>
</dbReference>
<dbReference type="SUPFAM" id="SSF50969">
    <property type="entry name" value="YVTN repeat-like/Quinoprotein amine dehydrogenase"/>
    <property type="match status" value="1"/>
</dbReference>
<dbReference type="PROSITE" id="PS51257">
    <property type="entry name" value="PROKAR_LIPOPROTEIN"/>
    <property type="match status" value="1"/>
</dbReference>
<name>A0A1G7GR54_9FLAO</name>
<evidence type="ECO:0000313" key="2">
    <source>
        <dbReference type="Proteomes" id="UP000182114"/>
    </source>
</evidence>
<accession>A0A1G7GR54</accession>
<dbReference type="eggNOG" id="COG1621">
    <property type="taxonomic scope" value="Bacteria"/>
</dbReference>
<dbReference type="AlphaFoldDB" id="A0A1G7GR54"/>